<evidence type="ECO:0000256" key="1">
    <source>
        <dbReference type="ARBA" id="ARBA00022598"/>
    </source>
</evidence>
<dbReference type="Pfam" id="PF00501">
    <property type="entry name" value="AMP-binding"/>
    <property type="match status" value="1"/>
</dbReference>
<dbReference type="InterPro" id="IPR042099">
    <property type="entry name" value="ANL_N_sf"/>
</dbReference>
<dbReference type="SUPFAM" id="SSF56801">
    <property type="entry name" value="Acetyl-CoA synthetase-like"/>
    <property type="match status" value="1"/>
</dbReference>
<proteinExistence type="predicted"/>
<evidence type="ECO:0000313" key="3">
    <source>
        <dbReference type="EMBL" id="NKF22820.1"/>
    </source>
</evidence>
<gene>
    <name evidence="3" type="ORF">G7Y82_10870</name>
</gene>
<dbReference type="InterPro" id="IPR020845">
    <property type="entry name" value="AMP-binding_CS"/>
</dbReference>
<dbReference type="EMBL" id="JAAVXB010000005">
    <property type="protein sequence ID" value="NKF22820.1"/>
    <property type="molecule type" value="Genomic_DNA"/>
</dbReference>
<dbReference type="Proteomes" id="UP000653472">
    <property type="component" value="Unassembled WGS sequence"/>
</dbReference>
<dbReference type="Gene3D" id="3.30.300.30">
    <property type="match status" value="1"/>
</dbReference>
<evidence type="ECO:0000313" key="4">
    <source>
        <dbReference type="Proteomes" id="UP000653472"/>
    </source>
</evidence>
<keyword evidence="1 3" id="KW-0436">Ligase</keyword>
<dbReference type="InterPro" id="IPR050237">
    <property type="entry name" value="ATP-dep_AMP-bd_enzyme"/>
</dbReference>
<protein>
    <submittedName>
        <fullName evidence="3">Long-chain fatty acid--CoA ligase</fullName>
    </submittedName>
</protein>
<dbReference type="PANTHER" id="PTHR43767">
    <property type="entry name" value="LONG-CHAIN-FATTY-ACID--COA LIGASE"/>
    <property type="match status" value="1"/>
</dbReference>
<dbReference type="GO" id="GO:0016874">
    <property type="term" value="F:ligase activity"/>
    <property type="evidence" value="ECO:0007669"/>
    <property type="project" value="UniProtKB-KW"/>
</dbReference>
<dbReference type="InterPro" id="IPR000873">
    <property type="entry name" value="AMP-dep_synth/lig_dom"/>
</dbReference>
<comment type="caution">
    <text evidence="3">The sequence shown here is derived from an EMBL/GenBank/DDBJ whole genome shotgun (WGS) entry which is preliminary data.</text>
</comment>
<dbReference type="PROSITE" id="PS00455">
    <property type="entry name" value="AMP_BINDING"/>
    <property type="match status" value="1"/>
</dbReference>
<organism evidence="3 4">
    <name type="scientific">Solimonas marina</name>
    <dbReference type="NCBI Taxonomy" id="2714601"/>
    <lineage>
        <taxon>Bacteria</taxon>
        <taxon>Pseudomonadati</taxon>
        <taxon>Pseudomonadota</taxon>
        <taxon>Gammaproteobacteria</taxon>
        <taxon>Nevskiales</taxon>
        <taxon>Nevskiaceae</taxon>
        <taxon>Solimonas</taxon>
    </lineage>
</organism>
<dbReference type="AlphaFoldDB" id="A0A970B6P5"/>
<dbReference type="Pfam" id="PF23562">
    <property type="entry name" value="AMP-binding_C_3"/>
    <property type="match status" value="1"/>
</dbReference>
<dbReference type="PANTHER" id="PTHR43767:SF8">
    <property type="entry name" value="LONG-CHAIN-FATTY-ACID--COA LIGASE"/>
    <property type="match status" value="1"/>
</dbReference>
<reference evidence="3" key="1">
    <citation type="submission" date="2020-03" db="EMBL/GenBank/DDBJ databases">
        <title>Solimonas marina sp. nov., isolated from deep seawater of the Pacific Ocean.</title>
        <authorList>
            <person name="Liu X."/>
            <person name="Lai Q."/>
            <person name="Sun F."/>
            <person name="Gai Y."/>
            <person name="Li G."/>
            <person name="Shao Z."/>
        </authorList>
    </citation>
    <scope>NUCLEOTIDE SEQUENCE</scope>
    <source>
        <strain evidence="3">C16B3</strain>
    </source>
</reference>
<accession>A0A970B6P5</accession>
<keyword evidence="4" id="KW-1185">Reference proteome</keyword>
<feature type="domain" description="AMP-dependent synthetase/ligase" evidence="2">
    <location>
        <begin position="8"/>
        <end position="341"/>
    </location>
</feature>
<evidence type="ECO:0000259" key="2">
    <source>
        <dbReference type="Pfam" id="PF00501"/>
    </source>
</evidence>
<dbReference type="RefSeq" id="WP_168148105.1">
    <property type="nucleotide sequence ID" value="NZ_JAAVXB010000005.1"/>
</dbReference>
<dbReference type="InterPro" id="IPR045851">
    <property type="entry name" value="AMP-bd_C_sf"/>
</dbReference>
<sequence length="498" mass="53675">MNTLFEALQQHARERPQQIALTDGKRELSYAELLDEVEKLAAQLRFLYVDTLALYADNGIGWVISDLAAMSAGIRCVPLPRFFSDAQLLHALRDSDADALLADDERMLELCDWDSEPQAICGCSWKLVRRSGNASRRLPPHTQKITYTSGTTGDPKGVCLSADSQIAVARSLMQASGAQAQDRHLCVLPLSTLLENIGGVYAPLLVGATIVALPQAEVGMGGAAQLDVPRLLGALHATRATTAILVPQLLMALVTAGEMGAPRPPSLRFIAVGGAPVSRQLLERAQRLGLPVYEGYGLSESSSVVALNTAQAQRVGSVGKPLPHLQLRFADDGEVWVRGSGFLGYCGQTAPDANDGWIATGDLGHLDADGYLHLDGRKKSQFITAFGRNVAPEWVERELTQHAVIAHAAVFGEARPWNVAIIVARPLPGVDVQAAITAAVAAANRELPDYARIRRWLFADEPFTAASGLITANGRIRRAEVLARYGERLDHLYMETST</sequence>
<dbReference type="Gene3D" id="3.40.50.12780">
    <property type="entry name" value="N-terminal domain of ligase-like"/>
    <property type="match status" value="1"/>
</dbReference>
<name>A0A970B6P5_9GAMM</name>